<accession>A0A072TYN5</accession>
<dbReference type="Proteomes" id="UP000002051">
    <property type="component" value="Unassembled WGS sequence"/>
</dbReference>
<dbReference type="STRING" id="3880.A0A072TYN5"/>
<dbReference type="EnsemblPlants" id="KEH22542">
    <property type="protein sequence ID" value="KEH22542"/>
    <property type="gene ID" value="MTR_7g053310"/>
</dbReference>
<evidence type="ECO:0000313" key="2">
    <source>
        <dbReference type="EnsemblPlants" id="KEH22542"/>
    </source>
</evidence>
<proteinExistence type="predicted"/>
<dbReference type="KEGG" id="mtr:25498182"/>
<gene>
    <name evidence="2" type="primary">25498182</name>
    <name evidence="1" type="ordered locus">MTR_7g053310</name>
</gene>
<dbReference type="Pfam" id="PF04720">
    <property type="entry name" value="PDDEXK_6"/>
    <property type="match status" value="1"/>
</dbReference>
<reference evidence="2" key="3">
    <citation type="submission" date="2015-04" db="UniProtKB">
        <authorList>
            <consortium name="EnsemblPlants"/>
        </authorList>
    </citation>
    <scope>IDENTIFICATION</scope>
    <source>
        <strain evidence="2">cv. Jemalong A17</strain>
    </source>
</reference>
<reference evidence="1 3" key="1">
    <citation type="journal article" date="2011" name="Nature">
        <title>The Medicago genome provides insight into the evolution of rhizobial symbioses.</title>
        <authorList>
            <person name="Young N.D."/>
            <person name="Debelle F."/>
            <person name="Oldroyd G.E."/>
            <person name="Geurts R."/>
            <person name="Cannon S.B."/>
            <person name="Udvardi M.K."/>
            <person name="Benedito V.A."/>
            <person name="Mayer K.F."/>
            <person name="Gouzy J."/>
            <person name="Schoof H."/>
            <person name="Van de Peer Y."/>
            <person name="Proost S."/>
            <person name="Cook D.R."/>
            <person name="Meyers B.C."/>
            <person name="Spannagl M."/>
            <person name="Cheung F."/>
            <person name="De Mita S."/>
            <person name="Krishnakumar V."/>
            <person name="Gundlach H."/>
            <person name="Zhou S."/>
            <person name="Mudge J."/>
            <person name="Bharti A.K."/>
            <person name="Murray J.D."/>
            <person name="Naoumkina M.A."/>
            <person name="Rosen B."/>
            <person name="Silverstein K.A."/>
            <person name="Tang H."/>
            <person name="Rombauts S."/>
            <person name="Zhao P.X."/>
            <person name="Zhou P."/>
            <person name="Barbe V."/>
            <person name="Bardou P."/>
            <person name="Bechner M."/>
            <person name="Bellec A."/>
            <person name="Berger A."/>
            <person name="Berges H."/>
            <person name="Bidwell S."/>
            <person name="Bisseling T."/>
            <person name="Choisne N."/>
            <person name="Couloux A."/>
            <person name="Denny R."/>
            <person name="Deshpande S."/>
            <person name="Dai X."/>
            <person name="Doyle J.J."/>
            <person name="Dudez A.M."/>
            <person name="Farmer A.D."/>
            <person name="Fouteau S."/>
            <person name="Franken C."/>
            <person name="Gibelin C."/>
            <person name="Gish J."/>
            <person name="Goldstein S."/>
            <person name="Gonzalez A.J."/>
            <person name="Green P.J."/>
            <person name="Hallab A."/>
            <person name="Hartog M."/>
            <person name="Hua A."/>
            <person name="Humphray S.J."/>
            <person name="Jeong D.H."/>
            <person name="Jing Y."/>
            <person name="Jocker A."/>
            <person name="Kenton S.M."/>
            <person name="Kim D.J."/>
            <person name="Klee K."/>
            <person name="Lai H."/>
            <person name="Lang C."/>
            <person name="Lin S."/>
            <person name="Macmil S.L."/>
            <person name="Magdelenat G."/>
            <person name="Matthews L."/>
            <person name="McCorrison J."/>
            <person name="Monaghan E.L."/>
            <person name="Mun J.H."/>
            <person name="Najar F.Z."/>
            <person name="Nicholson C."/>
            <person name="Noirot C."/>
            <person name="O'Bleness M."/>
            <person name="Paule C.R."/>
            <person name="Poulain J."/>
            <person name="Prion F."/>
            <person name="Qin B."/>
            <person name="Qu C."/>
            <person name="Retzel E.F."/>
            <person name="Riddle C."/>
            <person name="Sallet E."/>
            <person name="Samain S."/>
            <person name="Samson N."/>
            <person name="Sanders I."/>
            <person name="Saurat O."/>
            <person name="Scarpelli C."/>
            <person name="Schiex T."/>
            <person name="Segurens B."/>
            <person name="Severin A.J."/>
            <person name="Sherrier D.J."/>
            <person name="Shi R."/>
            <person name="Sims S."/>
            <person name="Singer S.R."/>
            <person name="Sinharoy S."/>
            <person name="Sterck L."/>
            <person name="Viollet A."/>
            <person name="Wang B.B."/>
            <person name="Wang K."/>
            <person name="Wang M."/>
            <person name="Wang X."/>
            <person name="Warfsmann J."/>
            <person name="Weissenbach J."/>
            <person name="White D.D."/>
            <person name="White J.D."/>
            <person name="Wiley G.B."/>
            <person name="Wincker P."/>
            <person name="Xing Y."/>
            <person name="Yang L."/>
            <person name="Yao Z."/>
            <person name="Ying F."/>
            <person name="Zhai J."/>
            <person name="Zhou L."/>
            <person name="Zuber A."/>
            <person name="Denarie J."/>
            <person name="Dixon R.A."/>
            <person name="May G.D."/>
            <person name="Schwartz D.C."/>
            <person name="Rogers J."/>
            <person name="Quetier F."/>
            <person name="Town C.D."/>
            <person name="Roe B.A."/>
        </authorList>
    </citation>
    <scope>NUCLEOTIDE SEQUENCE [LARGE SCALE GENOMIC DNA]</scope>
    <source>
        <strain evidence="1">A17</strain>
        <strain evidence="2 3">cv. Jemalong A17</strain>
    </source>
</reference>
<dbReference type="AlphaFoldDB" id="A0A072TYN5"/>
<name>A0A072TYN5_MEDTR</name>
<sequence>MAVFSRNKRITNLFNNDARARLIIVADQDKLNSGVVVEEGISLSALVHGFLEEHTNGNDDSVANEFDSDRVDSFNDFLALKRLNDVFSNNAHSYKTTLLKHVTEASENFAFFKERNASIFRRKVAEFLREEGHDAAVCVTKWEPYDGAVTAGSHEFIDVVQTRSATATWRYFVDLDFRAQFEIVKPTRRYSEVLNLVPGVFVGGEIELKRTVSIVCDAVKRCFKSKEASIPPWRKNRFMQNKWFGPSKRTVNPVQGKPVRVNGVSCRLLGFDDVVMEIRRGGGVTVRAR</sequence>
<dbReference type="HOGENOM" id="CLU_042726_1_0_1"/>
<dbReference type="InterPro" id="IPR006502">
    <property type="entry name" value="PDDEXK-like"/>
</dbReference>
<dbReference type="PANTHER" id="PTHR31579">
    <property type="entry name" value="OS03G0796600 PROTEIN"/>
    <property type="match status" value="1"/>
</dbReference>
<evidence type="ECO:0000313" key="1">
    <source>
        <dbReference type="EMBL" id="KEH22542.1"/>
    </source>
</evidence>
<dbReference type="PANTHER" id="PTHR31579:SF43">
    <property type="entry name" value="DUF506 FAMILY PROTEIN"/>
    <property type="match status" value="1"/>
</dbReference>
<reference evidence="1 3" key="2">
    <citation type="journal article" date="2014" name="BMC Genomics">
        <title>An improved genome release (version Mt4.0) for the model legume Medicago truncatula.</title>
        <authorList>
            <person name="Tang H."/>
            <person name="Krishnakumar V."/>
            <person name="Bidwell S."/>
            <person name="Rosen B."/>
            <person name="Chan A."/>
            <person name="Zhou S."/>
            <person name="Gentzbittel L."/>
            <person name="Childs K.L."/>
            <person name="Yandell M."/>
            <person name="Gundlach H."/>
            <person name="Mayer K.F."/>
            <person name="Schwartz D.C."/>
            <person name="Town C.D."/>
        </authorList>
    </citation>
    <scope>GENOME REANNOTATION</scope>
    <source>
        <strain evidence="1">A17</strain>
        <strain evidence="2 3">cv. Jemalong A17</strain>
    </source>
</reference>
<evidence type="ECO:0000313" key="3">
    <source>
        <dbReference type="Proteomes" id="UP000002051"/>
    </source>
</evidence>
<protein>
    <submittedName>
        <fullName evidence="1">DUF506 family protein</fullName>
    </submittedName>
</protein>
<dbReference type="OrthoDB" id="548115at2759"/>
<dbReference type="EMBL" id="CM001223">
    <property type="protein sequence ID" value="KEH22542.1"/>
    <property type="molecule type" value="Genomic_DNA"/>
</dbReference>
<keyword evidence="3" id="KW-1185">Reference proteome</keyword>
<dbReference type="NCBIfam" id="TIGR01615">
    <property type="entry name" value="A_thal_3542"/>
    <property type="match status" value="1"/>
</dbReference>
<organism evidence="1 3">
    <name type="scientific">Medicago truncatula</name>
    <name type="common">Barrel medic</name>
    <name type="synonym">Medicago tribuloides</name>
    <dbReference type="NCBI Taxonomy" id="3880"/>
    <lineage>
        <taxon>Eukaryota</taxon>
        <taxon>Viridiplantae</taxon>
        <taxon>Streptophyta</taxon>
        <taxon>Embryophyta</taxon>
        <taxon>Tracheophyta</taxon>
        <taxon>Spermatophyta</taxon>
        <taxon>Magnoliopsida</taxon>
        <taxon>eudicotyledons</taxon>
        <taxon>Gunneridae</taxon>
        <taxon>Pentapetalae</taxon>
        <taxon>rosids</taxon>
        <taxon>fabids</taxon>
        <taxon>Fabales</taxon>
        <taxon>Fabaceae</taxon>
        <taxon>Papilionoideae</taxon>
        <taxon>50 kb inversion clade</taxon>
        <taxon>NPAAA clade</taxon>
        <taxon>Hologalegina</taxon>
        <taxon>IRL clade</taxon>
        <taxon>Trifolieae</taxon>
        <taxon>Medicago</taxon>
    </lineage>
</organism>